<reference evidence="2" key="1">
    <citation type="journal article" date="2016" name="Nat. Genet.">
        <title>The genome sequences of Arachis duranensis and Arachis ipaensis, the diploid ancestors of cultivated peanut.</title>
        <authorList>
            <person name="Bertioli D.J."/>
            <person name="Cannon S.B."/>
            <person name="Froenicke L."/>
            <person name="Huang G."/>
            <person name="Farmer A.D."/>
            <person name="Cannon E.K."/>
            <person name="Liu X."/>
            <person name="Gao D."/>
            <person name="Clevenger J."/>
            <person name="Dash S."/>
            <person name="Ren L."/>
            <person name="Moretzsohn M.C."/>
            <person name="Shirasawa K."/>
            <person name="Huang W."/>
            <person name="Vidigal B."/>
            <person name="Abernathy B."/>
            <person name="Chu Y."/>
            <person name="Niederhuth C.E."/>
            <person name="Umale P."/>
            <person name="Araujo A.C."/>
            <person name="Kozik A."/>
            <person name="Kim K.D."/>
            <person name="Burow M.D."/>
            <person name="Varshney R.K."/>
            <person name="Wang X."/>
            <person name="Zhang X."/>
            <person name="Barkley N."/>
            <person name="Guimaraes P.M."/>
            <person name="Isobe S."/>
            <person name="Guo B."/>
            <person name="Liao B."/>
            <person name="Stalker H.T."/>
            <person name="Schmitz R.J."/>
            <person name="Scheffler B.E."/>
            <person name="Leal-Bertioli S.C."/>
            <person name="Xun X."/>
            <person name="Jackson S.A."/>
            <person name="Michelmore R."/>
            <person name="Ozias-Akins P."/>
        </authorList>
    </citation>
    <scope>NUCLEOTIDE SEQUENCE [LARGE SCALE GENOMIC DNA]</scope>
    <source>
        <strain evidence="2">cv. V14167</strain>
    </source>
</reference>
<dbReference type="OrthoDB" id="1723412at2759"/>
<dbReference type="AlphaFoldDB" id="A0A6P4BIB5"/>
<organism evidence="2 3">
    <name type="scientific">Arachis duranensis</name>
    <name type="common">Wild peanut</name>
    <dbReference type="NCBI Taxonomy" id="130453"/>
    <lineage>
        <taxon>Eukaryota</taxon>
        <taxon>Viridiplantae</taxon>
        <taxon>Streptophyta</taxon>
        <taxon>Embryophyta</taxon>
        <taxon>Tracheophyta</taxon>
        <taxon>Spermatophyta</taxon>
        <taxon>Magnoliopsida</taxon>
        <taxon>eudicotyledons</taxon>
        <taxon>Gunneridae</taxon>
        <taxon>Pentapetalae</taxon>
        <taxon>rosids</taxon>
        <taxon>fabids</taxon>
        <taxon>Fabales</taxon>
        <taxon>Fabaceae</taxon>
        <taxon>Papilionoideae</taxon>
        <taxon>50 kb inversion clade</taxon>
        <taxon>dalbergioids sensu lato</taxon>
        <taxon>Dalbergieae</taxon>
        <taxon>Pterocarpus clade</taxon>
        <taxon>Arachis</taxon>
    </lineage>
</organism>
<dbReference type="SUPFAM" id="SSF56672">
    <property type="entry name" value="DNA/RNA polymerases"/>
    <property type="match status" value="1"/>
</dbReference>
<dbReference type="PANTHER" id="PTHR24559:SF444">
    <property type="entry name" value="REVERSE TRANSCRIPTASE DOMAIN-CONTAINING PROTEIN"/>
    <property type="match status" value="1"/>
</dbReference>
<proteinExistence type="predicted"/>
<evidence type="ECO:0000313" key="2">
    <source>
        <dbReference type="Proteomes" id="UP000515211"/>
    </source>
</evidence>
<dbReference type="KEGG" id="adu:107465903"/>
<dbReference type="Proteomes" id="UP000515211">
    <property type="component" value="Chromosome 9"/>
</dbReference>
<evidence type="ECO:0000313" key="3">
    <source>
        <dbReference type="RefSeq" id="XP_015940374.1"/>
    </source>
</evidence>
<feature type="compositionally biased region" description="Polar residues" evidence="1">
    <location>
        <begin position="16"/>
        <end position="27"/>
    </location>
</feature>
<keyword evidence="2" id="KW-1185">Reference proteome</keyword>
<name>A0A6P4BIB5_ARADU</name>
<sequence length="225" mass="25989">MELEQQTPRGELPQENMGSSIMTNPKDNNGEKAPKLELKALLSSLKYAYLGDNSTYPVIINSSLSKEQEEKLIQVLKQHKDAIGWTLTDLKGISPSMCMHKILLEEDAKPSRQQQKRLNPTMNEVVEKEVLMLWQAGVIYPISDSPWMSPVQVVPKKRGVTVVPNEKNELIPTRTVTGWRMCIDYRKLNKATRKDHFPLPFMDQMLERLARHEYYYFLDSYSGYN</sequence>
<dbReference type="InterPro" id="IPR053134">
    <property type="entry name" value="RNA-dir_DNA_polymerase"/>
</dbReference>
<dbReference type="InterPro" id="IPR043502">
    <property type="entry name" value="DNA/RNA_pol_sf"/>
</dbReference>
<dbReference type="Gene3D" id="3.10.10.10">
    <property type="entry name" value="HIV Type 1 Reverse Transcriptase, subunit A, domain 1"/>
    <property type="match status" value="1"/>
</dbReference>
<dbReference type="RefSeq" id="XP_015940374.1">
    <property type="nucleotide sequence ID" value="XM_016084888.1"/>
</dbReference>
<feature type="region of interest" description="Disordered" evidence="1">
    <location>
        <begin position="1"/>
        <end position="32"/>
    </location>
</feature>
<protein>
    <submittedName>
        <fullName evidence="3">Uncharacterized protein LOC107465903</fullName>
    </submittedName>
</protein>
<reference evidence="3" key="2">
    <citation type="submission" date="2025-08" db="UniProtKB">
        <authorList>
            <consortium name="RefSeq"/>
        </authorList>
    </citation>
    <scope>IDENTIFICATION</scope>
    <source>
        <tissue evidence="3">Whole plant</tissue>
    </source>
</reference>
<gene>
    <name evidence="3" type="primary">LOC107465903</name>
</gene>
<dbReference type="PANTHER" id="PTHR24559">
    <property type="entry name" value="TRANSPOSON TY3-I GAG-POL POLYPROTEIN"/>
    <property type="match status" value="1"/>
</dbReference>
<dbReference type="GeneID" id="107465903"/>
<accession>A0A6P4BIB5</accession>
<dbReference type="CDD" id="cd01647">
    <property type="entry name" value="RT_LTR"/>
    <property type="match status" value="1"/>
</dbReference>
<evidence type="ECO:0000256" key="1">
    <source>
        <dbReference type="SAM" id="MobiDB-lite"/>
    </source>
</evidence>